<feature type="transmembrane region" description="Helical" evidence="1">
    <location>
        <begin position="321"/>
        <end position="348"/>
    </location>
</feature>
<dbReference type="GO" id="GO:0005886">
    <property type="term" value="C:plasma membrane"/>
    <property type="evidence" value="ECO:0007669"/>
    <property type="project" value="TreeGrafter"/>
</dbReference>
<feature type="transmembrane region" description="Helical" evidence="1">
    <location>
        <begin position="174"/>
        <end position="197"/>
    </location>
</feature>
<evidence type="ECO:0000313" key="3">
    <source>
        <dbReference type="Proteomes" id="UP000285693"/>
    </source>
</evidence>
<dbReference type="SUPFAM" id="SSF103473">
    <property type="entry name" value="MFS general substrate transporter"/>
    <property type="match status" value="1"/>
</dbReference>
<dbReference type="AlphaFoldDB" id="A0A3R6AGR2"/>
<name>A0A3R6AGR2_9FIRM</name>
<organism evidence="2 3">
    <name type="scientific">Coprococcus comes</name>
    <dbReference type="NCBI Taxonomy" id="410072"/>
    <lineage>
        <taxon>Bacteria</taxon>
        <taxon>Bacillati</taxon>
        <taxon>Bacillota</taxon>
        <taxon>Clostridia</taxon>
        <taxon>Lachnospirales</taxon>
        <taxon>Lachnospiraceae</taxon>
        <taxon>Coprococcus</taxon>
    </lineage>
</organism>
<proteinExistence type="predicted"/>
<dbReference type="PANTHER" id="PTHR11328">
    <property type="entry name" value="MAJOR FACILITATOR SUPERFAMILY DOMAIN-CONTAINING PROTEIN"/>
    <property type="match status" value="1"/>
</dbReference>
<keyword evidence="1" id="KW-0812">Transmembrane</keyword>
<dbReference type="Proteomes" id="UP000285693">
    <property type="component" value="Unassembled WGS sequence"/>
</dbReference>
<dbReference type="RefSeq" id="WP_117824401.1">
    <property type="nucleotide sequence ID" value="NZ_JAAIOQ010000023.1"/>
</dbReference>
<gene>
    <name evidence="2" type="ORF">DWW65_13075</name>
</gene>
<keyword evidence="1" id="KW-0472">Membrane</keyword>
<feature type="transmembrane region" description="Helical" evidence="1">
    <location>
        <begin position="297"/>
        <end position="315"/>
    </location>
</feature>
<feature type="transmembrane region" description="Helical" evidence="1">
    <location>
        <begin position="80"/>
        <end position="99"/>
    </location>
</feature>
<evidence type="ECO:0000313" key="2">
    <source>
        <dbReference type="EMBL" id="RGU43930.1"/>
    </source>
</evidence>
<comment type="caution">
    <text evidence="2">The sequence shown here is derived from an EMBL/GenBank/DDBJ whole genome shotgun (WGS) entry which is preliminary data.</text>
</comment>
<accession>A0A3R6AGR2</accession>
<dbReference type="Gene3D" id="1.20.1250.20">
    <property type="entry name" value="MFS general substrate transporter like domains"/>
    <property type="match status" value="2"/>
</dbReference>
<feature type="transmembrane region" description="Helical" evidence="1">
    <location>
        <begin position="12"/>
        <end position="35"/>
    </location>
</feature>
<dbReference type="InterPro" id="IPR036259">
    <property type="entry name" value="MFS_trans_sf"/>
</dbReference>
<dbReference type="GO" id="GO:0015293">
    <property type="term" value="F:symporter activity"/>
    <property type="evidence" value="ECO:0007669"/>
    <property type="project" value="InterPro"/>
</dbReference>
<feature type="transmembrane region" description="Helical" evidence="1">
    <location>
        <begin position="231"/>
        <end position="254"/>
    </location>
</feature>
<feature type="transmembrane region" description="Helical" evidence="1">
    <location>
        <begin position="266"/>
        <end position="285"/>
    </location>
</feature>
<reference evidence="2 3" key="1">
    <citation type="submission" date="2018-08" db="EMBL/GenBank/DDBJ databases">
        <title>A genome reference for cultivated species of the human gut microbiota.</title>
        <authorList>
            <person name="Zou Y."/>
            <person name="Xue W."/>
            <person name="Luo G."/>
        </authorList>
    </citation>
    <scope>NUCLEOTIDE SEQUENCE [LARGE SCALE GENOMIC DNA]</scope>
    <source>
        <strain evidence="2 3">AF16-31</strain>
    </source>
</reference>
<feature type="transmembrane region" description="Helical" evidence="1">
    <location>
        <begin position="409"/>
        <end position="428"/>
    </location>
</feature>
<dbReference type="PANTHER" id="PTHR11328:SF24">
    <property type="entry name" value="MAJOR FACILITATOR SUPERFAMILY (MFS) PROFILE DOMAIN-CONTAINING PROTEIN"/>
    <property type="match status" value="1"/>
</dbReference>
<keyword evidence="1" id="KW-1133">Transmembrane helix</keyword>
<dbReference type="InterPro" id="IPR001927">
    <property type="entry name" value="Na/Gal_symport"/>
</dbReference>
<evidence type="ECO:0000256" key="1">
    <source>
        <dbReference type="SAM" id="Phobius"/>
    </source>
</evidence>
<sequence length="442" mass="48492">MKEKFSFREMLCYAFGDMGCNFIWTTVASFLMLYYTNSVGISAAATGTLMLITRLLDGVSDLVAGFAIDRTKTKWGKARPWILWTAPFMGIGLVLLFSVPETLPSGGKLVYAYITYILMAAVIYTACNLAYTTLLSLITPDPEIRSKISSIRFFFVVIAVLVISYATTPLVEKIGWGGMAAVFGFLGFAFILICFFGTKERITESHMENSTSSEEKVSVVESFKILFKNKYFILVALLFVLTYVSGGVVNGSGVYYATYILGNGNLFGNLMLFGTLPGLLFILFIPKMNQAMGKWRLLLLSFAIQIVSYVLIAIYPDNLPMLYTALVIRAFGQTAPMSLIFALAADVVDFGELKTGKRIDGLTYSAVSFGMKVGTGIGSAIVGWALAFGHFDGMAAVQPDTAMTAIKALYSYIPIVIGVITFIVMYFTDVEKASDKLRREKA</sequence>
<dbReference type="GO" id="GO:0006814">
    <property type="term" value="P:sodium ion transport"/>
    <property type="evidence" value="ECO:0007669"/>
    <property type="project" value="InterPro"/>
</dbReference>
<protein>
    <submittedName>
        <fullName evidence="2">MFS transporter</fullName>
    </submittedName>
</protein>
<dbReference type="NCBIfam" id="TIGR00792">
    <property type="entry name" value="gph"/>
    <property type="match status" value="1"/>
</dbReference>
<dbReference type="EMBL" id="QRXY01000018">
    <property type="protein sequence ID" value="RGU43930.1"/>
    <property type="molecule type" value="Genomic_DNA"/>
</dbReference>
<feature type="transmembrane region" description="Helical" evidence="1">
    <location>
        <begin position="369"/>
        <end position="389"/>
    </location>
</feature>
<dbReference type="GO" id="GO:0008643">
    <property type="term" value="P:carbohydrate transport"/>
    <property type="evidence" value="ECO:0007669"/>
    <property type="project" value="InterPro"/>
</dbReference>
<dbReference type="CDD" id="cd17332">
    <property type="entry name" value="MFS_MelB_like"/>
    <property type="match status" value="1"/>
</dbReference>
<feature type="transmembrane region" description="Helical" evidence="1">
    <location>
        <begin position="150"/>
        <end position="168"/>
    </location>
</feature>
<dbReference type="InterPro" id="IPR039672">
    <property type="entry name" value="MFS_2"/>
</dbReference>
<feature type="transmembrane region" description="Helical" evidence="1">
    <location>
        <begin position="41"/>
        <end position="68"/>
    </location>
</feature>
<feature type="transmembrane region" description="Helical" evidence="1">
    <location>
        <begin position="111"/>
        <end position="138"/>
    </location>
</feature>
<dbReference type="Pfam" id="PF13347">
    <property type="entry name" value="MFS_2"/>
    <property type="match status" value="1"/>
</dbReference>